<protein>
    <recommendedName>
        <fullName evidence="4">Transposase</fullName>
    </recommendedName>
</protein>
<feature type="region of interest" description="Disordered" evidence="1">
    <location>
        <begin position="35"/>
        <end position="55"/>
    </location>
</feature>
<organism evidence="2 3">
    <name type="scientific">Comamonas resistens</name>
    <dbReference type="NCBI Taxonomy" id="3046670"/>
    <lineage>
        <taxon>Bacteria</taxon>
        <taxon>Pseudomonadati</taxon>
        <taxon>Pseudomonadota</taxon>
        <taxon>Betaproteobacteria</taxon>
        <taxon>Burkholderiales</taxon>
        <taxon>Comamonadaceae</taxon>
        <taxon>Comamonas</taxon>
    </lineage>
</organism>
<dbReference type="Proteomes" id="UP001240697">
    <property type="component" value="Chromosome"/>
</dbReference>
<dbReference type="EMBL" id="CP125947">
    <property type="protein sequence ID" value="WHS67119.1"/>
    <property type="molecule type" value="Genomic_DNA"/>
</dbReference>
<evidence type="ECO:0000313" key="3">
    <source>
        <dbReference type="Proteomes" id="UP001240697"/>
    </source>
</evidence>
<keyword evidence="3" id="KW-1185">Reference proteome</keyword>
<sequence length="72" mass="8011">MNPRSRQLPGRSLALRLVLSQGVNNSSPELRQLAGLTGKKMPRRPPAPDHGSVTFESDIEQLPKHERVTLPF</sequence>
<accession>A0ABY8SXW9</accession>
<dbReference type="RefSeq" id="WP_283488166.1">
    <property type="nucleotide sequence ID" value="NZ_CP125947.1"/>
</dbReference>
<gene>
    <name evidence="2" type="ORF">QMY55_08385</name>
</gene>
<name>A0ABY8SXW9_9BURK</name>
<proteinExistence type="predicted"/>
<reference evidence="2 3" key="1">
    <citation type="submission" date="2023-05" db="EMBL/GenBank/DDBJ databases">
        <authorList>
            <person name="Yin Y."/>
            <person name="Lu Z."/>
        </authorList>
    </citation>
    <scope>NUCLEOTIDE SEQUENCE [LARGE SCALE GENOMIC DNA]</scope>
    <source>
        <strain evidence="2 3">ZM22</strain>
    </source>
</reference>
<evidence type="ECO:0000313" key="2">
    <source>
        <dbReference type="EMBL" id="WHS67119.1"/>
    </source>
</evidence>
<evidence type="ECO:0008006" key="4">
    <source>
        <dbReference type="Google" id="ProtNLM"/>
    </source>
</evidence>
<evidence type="ECO:0000256" key="1">
    <source>
        <dbReference type="SAM" id="MobiDB-lite"/>
    </source>
</evidence>